<dbReference type="STRING" id="546871.SAMN04488543_2789"/>
<dbReference type="Proteomes" id="UP000199092">
    <property type="component" value="Chromosome I"/>
</dbReference>
<name>A0A1H1WPD9_9ACTN</name>
<dbReference type="RefSeq" id="WP_091413580.1">
    <property type="nucleotide sequence ID" value="NZ_LT629749.1"/>
</dbReference>
<dbReference type="Pfam" id="PF12730">
    <property type="entry name" value="ABC2_membrane_4"/>
    <property type="match status" value="1"/>
</dbReference>
<dbReference type="PANTHER" id="PTHR37305:SF1">
    <property type="entry name" value="MEMBRANE PROTEIN"/>
    <property type="match status" value="1"/>
</dbReference>
<evidence type="ECO:0000256" key="2">
    <source>
        <dbReference type="SAM" id="Phobius"/>
    </source>
</evidence>
<dbReference type="EMBL" id="LT629749">
    <property type="protein sequence ID" value="SDT00561.1"/>
    <property type="molecule type" value="Genomic_DNA"/>
</dbReference>
<feature type="transmembrane region" description="Helical" evidence="2">
    <location>
        <begin position="140"/>
        <end position="163"/>
    </location>
</feature>
<gene>
    <name evidence="3" type="ORF">SAMN04488543_2789</name>
    <name evidence="4" type="ORF">SAMN04488543_2823</name>
</gene>
<evidence type="ECO:0000313" key="5">
    <source>
        <dbReference type="Proteomes" id="UP000199092"/>
    </source>
</evidence>
<dbReference type="OrthoDB" id="5242366at2"/>
<evidence type="ECO:0000256" key="1">
    <source>
        <dbReference type="SAM" id="MobiDB-lite"/>
    </source>
</evidence>
<keyword evidence="5" id="KW-1185">Reference proteome</keyword>
<dbReference type="AlphaFoldDB" id="A0A1H1WPD9"/>
<dbReference type="PANTHER" id="PTHR37305">
    <property type="entry name" value="INTEGRAL MEMBRANE PROTEIN-RELATED"/>
    <property type="match status" value="1"/>
</dbReference>
<feature type="transmembrane region" description="Helical" evidence="2">
    <location>
        <begin position="183"/>
        <end position="207"/>
    </location>
</feature>
<proteinExistence type="predicted"/>
<feature type="compositionally biased region" description="Polar residues" evidence="1">
    <location>
        <begin position="1"/>
        <end position="15"/>
    </location>
</feature>
<keyword evidence="2" id="KW-0472">Membrane</keyword>
<feature type="transmembrane region" description="Helical" evidence="2">
    <location>
        <begin position="219"/>
        <end position="242"/>
    </location>
</feature>
<reference evidence="3 5" key="1">
    <citation type="submission" date="2016-10" db="EMBL/GenBank/DDBJ databases">
        <authorList>
            <person name="de Groot N.N."/>
        </authorList>
    </citation>
    <scope>NUCLEOTIDE SEQUENCE [LARGE SCALE GENOMIC DNA]</scope>
    <source>
        <strain evidence="3 5">DSM 21741</strain>
    </source>
</reference>
<feature type="transmembrane region" description="Helical" evidence="2">
    <location>
        <begin position="262"/>
        <end position="285"/>
    </location>
</feature>
<evidence type="ECO:0000313" key="4">
    <source>
        <dbReference type="EMBL" id="SDT00561.1"/>
    </source>
</evidence>
<organism evidence="3 5">
    <name type="scientific">Friedmanniella luteola</name>
    <dbReference type="NCBI Taxonomy" id="546871"/>
    <lineage>
        <taxon>Bacteria</taxon>
        <taxon>Bacillati</taxon>
        <taxon>Actinomycetota</taxon>
        <taxon>Actinomycetes</taxon>
        <taxon>Propionibacteriales</taxon>
        <taxon>Nocardioidaceae</taxon>
        <taxon>Friedmanniella</taxon>
    </lineage>
</organism>
<feature type="region of interest" description="Disordered" evidence="1">
    <location>
        <begin position="1"/>
        <end position="20"/>
    </location>
</feature>
<keyword evidence="2" id="KW-0812">Transmembrane</keyword>
<keyword evidence="2" id="KW-1133">Transmembrane helix</keyword>
<accession>A0A1H1WPD9</accession>
<sequence length="296" mass="31200">MTTTATEPSTANPDSSRPRRVAAKLQRAGTRTAYHWELVKLAALIRVRAMIIGCLIAPPIIVLILRGQRPPADTLYGKLIHLSGFAVPLLLLGFISQWVLPLLTSLVAGDIFASEDQQGTWKTILTRSVSRAQIFRAKTLAALTFAAVAYSALAVSAIASGVLLVGRQPLTGLTGQTITPSTALGLVIAAWAAAFPVLIGFTALSILLSVRTRNPALGVVGPVVLGLAMSLLGSVGGIGLLRRLLLTTPLDAWHGLLTATPFYGPLVQGLAVCAAWTALCLVLAYRSLRNRDLTEG</sequence>
<feature type="transmembrane region" description="Helical" evidence="2">
    <location>
        <begin position="85"/>
        <end position="108"/>
    </location>
</feature>
<dbReference type="EMBL" id="LT629749">
    <property type="protein sequence ID" value="SDS98934.1"/>
    <property type="molecule type" value="Genomic_DNA"/>
</dbReference>
<protein>
    <submittedName>
        <fullName evidence="3">ABC-2 type transport system permease protein</fullName>
    </submittedName>
</protein>
<evidence type="ECO:0000313" key="3">
    <source>
        <dbReference type="EMBL" id="SDS98934.1"/>
    </source>
</evidence>
<feature type="transmembrane region" description="Helical" evidence="2">
    <location>
        <begin position="47"/>
        <end position="65"/>
    </location>
</feature>